<feature type="transmembrane region" description="Helical" evidence="2">
    <location>
        <begin position="66"/>
        <end position="88"/>
    </location>
</feature>
<protein>
    <submittedName>
        <fullName evidence="3">Uncharacterized protein</fullName>
    </submittedName>
</protein>
<evidence type="ECO:0000313" key="3">
    <source>
        <dbReference type="EMBL" id="KAJ8463739.1"/>
    </source>
</evidence>
<keyword evidence="2" id="KW-0472">Membrane</keyword>
<gene>
    <name evidence="3" type="ORF">ONZ51_g10054</name>
</gene>
<evidence type="ECO:0000256" key="2">
    <source>
        <dbReference type="SAM" id="Phobius"/>
    </source>
</evidence>
<keyword evidence="4" id="KW-1185">Reference proteome</keyword>
<dbReference type="EMBL" id="JAPEVG010000375">
    <property type="protein sequence ID" value="KAJ8463739.1"/>
    <property type="molecule type" value="Genomic_DNA"/>
</dbReference>
<evidence type="ECO:0000313" key="4">
    <source>
        <dbReference type="Proteomes" id="UP001215151"/>
    </source>
</evidence>
<keyword evidence="2" id="KW-0812">Transmembrane</keyword>
<feature type="region of interest" description="Disordered" evidence="1">
    <location>
        <begin position="30"/>
        <end position="58"/>
    </location>
</feature>
<accession>A0AAD7TK75</accession>
<proteinExistence type="predicted"/>
<dbReference type="Proteomes" id="UP001215151">
    <property type="component" value="Unassembled WGS sequence"/>
</dbReference>
<dbReference type="AlphaFoldDB" id="A0AAD7TK75"/>
<sequence length="187" mass="20193">MVSYVGALWVNGAKSSSDFPDCSGLLRRTPTDDLTAGSANGGPNTGLNQAPSHHPAGHASSTKSSIAIPIVVLLALVSFSALLLWWIIARLRRSRRLGVPIVQVPGDDVRVKPLFLDVELEDAKHWEVSRWSQLAPVAIGFVADADRMRWDATFSSISTLKADPNSDLVPSPKSSALRPPFPIRHVL</sequence>
<evidence type="ECO:0000256" key="1">
    <source>
        <dbReference type="SAM" id="MobiDB-lite"/>
    </source>
</evidence>
<reference evidence="3" key="1">
    <citation type="submission" date="2022-11" db="EMBL/GenBank/DDBJ databases">
        <title>Genome Sequence of Cubamyces cubensis.</title>
        <authorList>
            <person name="Buettner E."/>
        </authorList>
    </citation>
    <scope>NUCLEOTIDE SEQUENCE</scope>
    <source>
        <strain evidence="3">MPL-01</strain>
    </source>
</reference>
<organism evidence="3 4">
    <name type="scientific">Trametes cubensis</name>
    <dbReference type="NCBI Taxonomy" id="1111947"/>
    <lineage>
        <taxon>Eukaryota</taxon>
        <taxon>Fungi</taxon>
        <taxon>Dikarya</taxon>
        <taxon>Basidiomycota</taxon>
        <taxon>Agaricomycotina</taxon>
        <taxon>Agaricomycetes</taxon>
        <taxon>Polyporales</taxon>
        <taxon>Polyporaceae</taxon>
        <taxon>Trametes</taxon>
    </lineage>
</organism>
<comment type="caution">
    <text evidence="3">The sequence shown here is derived from an EMBL/GenBank/DDBJ whole genome shotgun (WGS) entry which is preliminary data.</text>
</comment>
<keyword evidence="2" id="KW-1133">Transmembrane helix</keyword>
<name>A0AAD7TK75_9APHY</name>